<dbReference type="GO" id="GO:0006351">
    <property type="term" value="P:DNA-templated transcription"/>
    <property type="evidence" value="ECO:0007669"/>
    <property type="project" value="InterPro"/>
</dbReference>
<name>A0A9P5H7L3_9HYPO</name>
<dbReference type="AlphaFoldDB" id="A0A9P5H7L3"/>
<dbReference type="GO" id="GO:0008270">
    <property type="term" value="F:zinc ion binding"/>
    <property type="evidence" value="ECO:0007669"/>
    <property type="project" value="InterPro"/>
</dbReference>
<dbReference type="EMBL" id="JAANBB010000322">
    <property type="protein sequence ID" value="KAF7544104.1"/>
    <property type="molecule type" value="Genomic_DNA"/>
</dbReference>
<keyword evidence="4" id="KW-1185">Reference proteome</keyword>
<dbReference type="OrthoDB" id="3266505at2759"/>
<accession>A0A9P5H7L3</accession>
<dbReference type="Pfam" id="PF04082">
    <property type="entry name" value="Fungal_trans"/>
    <property type="match status" value="1"/>
</dbReference>
<dbReference type="InterPro" id="IPR007219">
    <property type="entry name" value="XnlR_reg_dom"/>
</dbReference>
<proteinExistence type="predicted"/>
<keyword evidence="1" id="KW-0539">Nucleus</keyword>
<sequence length="167" mass="19017">MEIPGNDEDLNQTEQRRRVYWVAHLMEKTTSTELGLPPTLQHGWHEATLPNENASDTISDHYHPDDPETPYIFRLRIELLVIESKAEIAFSKVGGLGGSDQCLALQMLELRSELEAWKQRLPYQIRLDATDSFKTNNLAVIMLHITFIRCESMVNMVAETTAHAGQL</sequence>
<dbReference type="GO" id="GO:0003677">
    <property type="term" value="F:DNA binding"/>
    <property type="evidence" value="ECO:0007669"/>
    <property type="project" value="InterPro"/>
</dbReference>
<evidence type="ECO:0000259" key="2">
    <source>
        <dbReference type="Pfam" id="PF04082"/>
    </source>
</evidence>
<organism evidence="3 4">
    <name type="scientific">Cylindrodendrum hubeiense</name>
    <dbReference type="NCBI Taxonomy" id="595255"/>
    <lineage>
        <taxon>Eukaryota</taxon>
        <taxon>Fungi</taxon>
        <taxon>Dikarya</taxon>
        <taxon>Ascomycota</taxon>
        <taxon>Pezizomycotina</taxon>
        <taxon>Sordariomycetes</taxon>
        <taxon>Hypocreomycetidae</taxon>
        <taxon>Hypocreales</taxon>
        <taxon>Nectriaceae</taxon>
        <taxon>Cylindrodendrum</taxon>
    </lineage>
</organism>
<evidence type="ECO:0000313" key="4">
    <source>
        <dbReference type="Proteomes" id="UP000722485"/>
    </source>
</evidence>
<dbReference type="Proteomes" id="UP000722485">
    <property type="component" value="Unassembled WGS sequence"/>
</dbReference>
<evidence type="ECO:0000313" key="3">
    <source>
        <dbReference type="EMBL" id="KAF7544104.1"/>
    </source>
</evidence>
<protein>
    <recommendedName>
        <fullName evidence="2">Xylanolytic transcriptional activator regulatory domain-containing protein</fullName>
    </recommendedName>
</protein>
<gene>
    <name evidence="3" type="ORF">G7Z17_g10215</name>
</gene>
<feature type="domain" description="Xylanolytic transcriptional activator regulatory" evidence="2">
    <location>
        <begin position="9"/>
        <end position="71"/>
    </location>
</feature>
<evidence type="ECO:0000256" key="1">
    <source>
        <dbReference type="ARBA" id="ARBA00023242"/>
    </source>
</evidence>
<dbReference type="CDD" id="cd12148">
    <property type="entry name" value="fungal_TF_MHR"/>
    <property type="match status" value="1"/>
</dbReference>
<comment type="caution">
    <text evidence="3">The sequence shown here is derived from an EMBL/GenBank/DDBJ whole genome shotgun (WGS) entry which is preliminary data.</text>
</comment>
<reference evidence="3" key="1">
    <citation type="submission" date="2020-03" db="EMBL/GenBank/DDBJ databases">
        <title>Draft Genome Sequence of Cylindrodendrum hubeiense.</title>
        <authorList>
            <person name="Buettner E."/>
            <person name="Kellner H."/>
        </authorList>
    </citation>
    <scope>NUCLEOTIDE SEQUENCE</scope>
    <source>
        <strain evidence="3">IHI 201604</strain>
    </source>
</reference>